<keyword evidence="8" id="KW-0807">Transducer</keyword>
<accession>E0V9A0</accession>
<gene>
    <name evidence="12" type="primary">8233512</name>
    <name evidence="11" type="ORF">Phum_PHUM006570</name>
</gene>
<dbReference type="PROSITE" id="PS50262">
    <property type="entry name" value="G_PROTEIN_RECEP_F1_2"/>
    <property type="match status" value="1"/>
</dbReference>
<reference evidence="11" key="2">
    <citation type="submission" date="2007-04" db="EMBL/GenBank/DDBJ databases">
        <title>The genome of the human body louse.</title>
        <authorList>
            <consortium name="The Human Body Louse Genome Consortium"/>
            <person name="Kirkness E."/>
            <person name="Walenz B."/>
            <person name="Hass B."/>
            <person name="Bruggner R."/>
            <person name="Strausberg R."/>
        </authorList>
    </citation>
    <scope>NUCLEOTIDE SEQUENCE</scope>
    <source>
        <strain evidence="11">USDA</strain>
    </source>
</reference>
<dbReference type="Proteomes" id="UP000009046">
    <property type="component" value="Unassembled WGS sequence"/>
</dbReference>
<dbReference type="AlphaFoldDB" id="E0V9A0"/>
<dbReference type="OMA" id="FGNYCTI"/>
<dbReference type="PANTHER" id="PTHR45695:SF9">
    <property type="entry name" value="LEUCOKININ RECEPTOR"/>
    <property type="match status" value="1"/>
</dbReference>
<feature type="transmembrane region" description="Helical" evidence="9">
    <location>
        <begin position="53"/>
        <end position="80"/>
    </location>
</feature>
<dbReference type="InterPro" id="IPR017452">
    <property type="entry name" value="GPCR_Rhodpsn_7TM"/>
</dbReference>
<keyword evidence="13" id="KW-1185">Reference proteome</keyword>
<proteinExistence type="inferred from homology"/>
<keyword evidence="4 9" id="KW-1133">Transmembrane helix</keyword>
<evidence type="ECO:0000256" key="8">
    <source>
        <dbReference type="ARBA" id="ARBA00023224"/>
    </source>
</evidence>
<keyword evidence="5" id="KW-0297">G-protein coupled receptor</keyword>
<dbReference type="InterPro" id="IPR000276">
    <property type="entry name" value="GPCR_Rhodpsn"/>
</dbReference>
<evidence type="ECO:0000256" key="6">
    <source>
        <dbReference type="ARBA" id="ARBA00023136"/>
    </source>
</evidence>
<comment type="subcellular location">
    <subcellularLocation>
        <location evidence="1">Membrane</location>
        <topology evidence="1">Multi-pass membrane protein</topology>
    </subcellularLocation>
</comment>
<dbReference type="EMBL" id="AAZO01000080">
    <property type="status" value="NOT_ANNOTATED_CDS"/>
    <property type="molecule type" value="Genomic_DNA"/>
</dbReference>
<evidence type="ECO:0000313" key="13">
    <source>
        <dbReference type="Proteomes" id="UP000009046"/>
    </source>
</evidence>
<dbReference type="Pfam" id="PF00001">
    <property type="entry name" value="7tm_1"/>
    <property type="match status" value="1"/>
</dbReference>
<evidence type="ECO:0000256" key="4">
    <source>
        <dbReference type="ARBA" id="ARBA00022989"/>
    </source>
</evidence>
<keyword evidence="3 9" id="KW-0812">Transmembrane</keyword>
<dbReference type="CTD" id="8233512"/>
<protein>
    <submittedName>
        <fullName evidence="11 12">Lymnokinin receptor, putative</fullName>
    </submittedName>
</protein>
<dbReference type="GeneID" id="8233512"/>
<dbReference type="EMBL" id="AAZO01000079">
    <property type="status" value="NOT_ANNOTATED_CDS"/>
    <property type="molecule type" value="Genomic_DNA"/>
</dbReference>
<dbReference type="EnsemblMetazoa" id="PHUM006570-RA">
    <property type="protein sequence ID" value="PHUM006570-PA"/>
    <property type="gene ID" value="PHUM006570"/>
</dbReference>
<dbReference type="RefSeq" id="XP_002422694.1">
    <property type="nucleotide sequence ID" value="XM_002422649.1"/>
</dbReference>
<evidence type="ECO:0000256" key="9">
    <source>
        <dbReference type="SAM" id="Phobius"/>
    </source>
</evidence>
<keyword evidence="6 9" id="KW-0472">Membrane</keyword>
<dbReference type="InParanoid" id="E0V9A0"/>
<dbReference type="OrthoDB" id="9445642at2759"/>
<evidence type="ECO:0000313" key="11">
    <source>
        <dbReference type="EMBL" id="EEB09956.1"/>
    </source>
</evidence>
<dbReference type="GO" id="GO:0005886">
    <property type="term" value="C:plasma membrane"/>
    <property type="evidence" value="ECO:0007669"/>
    <property type="project" value="TreeGrafter"/>
</dbReference>
<reference evidence="11" key="1">
    <citation type="submission" date="2007-04" db="EMBL/GenBank/DDBJ databases">
        <title>Annotation of Pediculus humanus corporis strain USDA.</title>
        <authorList>
            <person name="Kirkness E."/>
            <person name="Hannick L."/>
            <person name="Hass B."/>
            <person name="Bruggner R."/>
            <person name="Lawson D."/>
            <person name="Bidwell S."/>
            <person name="Joardar V."/>
            <person name="Caler E."/>
            <person name="Walenz B."/>
            <person name="Inman J."/>
            <person name="Schobel S."/>
            <person name="Galinsky K."/>
            <person name="Amedeo P."/>
            <person name="Strausberg R."/>
        </authorList>
    </citation>
    <scope>NUCLEOTIDE SEQUENCE</scope>
    <source>
        <strain evidence="11">USDA</strain>
    </source>
</reference>
<dbReference type="PRINTS" id="PR00237">
    <property type="entry name" value="GPCRRHODOPSN"/>
</dbReference>
<sequence length="123" mass="13651">MDCGWFLPEIDDNNNNNGSFEKFGNYCTISSLGNITFYDEEGGGGLYKVPTGIIVLLSIFYGSISVTAVVGNSLVIWIILTSKQMHTVTHYFIANLALADIVIALFSIPFQIFLYLLTDLRKI</sequence>
<comment type="similarity">
    <text evidence="2">Belongs to the G-protein coupled receptor 1 family.</text>
</comment>
<feature type="domain" description="G-protein coupled receptors family 1 profile" evidence="10">
    <location>
        <begin position="71"/>
        <end position="123"/>
    </location>
</feature>
<dbReference type="VEuPathDB" id="VectorBase:PHUM006570"/>
<evidence type="ECO:0000259" key="10">
    <source>
        <dbReference type="PROSITE" id="PS50262"/>
    </source>
</evidence>
<evidence type="ECO:0000256" key="7">
    <source>
        <dbReference type="ARBA" id="ARBA00023170"/>
    </source>
</evidence>
<reference evidence="12" key="3">
    <citation type="submission" date="2020-05" db="UniProtKB">
        <authorList>
            <consortium name="EnsemblMetazoa"/>
        </authorList>
    </citation>
    <scope>IDENTIFICATION</scope>
    <source>
        <strain evidence="12">USDA</strain>
    </source>
</reference>
<evidence type="ECO:0000256" key="3">
    <source>
        <dbReference type="ARBA" id="ARBA00022692"/>
    </source>
</evidence>
<name>E0V9A0_PEDHC</name>
<evidence type="ECO:0000256" key="1">
    <source>
        <dbReference type="ARBA" id="ARBA00004141"/>
    </source>
</evidence>
<evidence type="ECO:0000256" key="2">
    <source>
        <dbReference type="ARBA" id="ARBA00010663"/>
    </source>
</evidence>
<dbReference type="KEGG" id="phu:Phum_PHUM006570"/>
<evidence type="ECO:0000313" key="12">
    <source>
        <dbReference type="EnsemblMetazoa" id="PHUM006570-PA"/>
    </source>
</evidence>
<dbReference type="GO" id="GO:0004930">
    <property type="term" value="F:G protein-coupled receptor activity"/>
    <property type="evidence" value="ECO:0007669"/>
    <property type="project" value="UniProtKB-KW"/>
</dbReference>
<dbReference type="PANTHER" id="PTHR45695">
    <property type="entry name" value="LEUCOKININ RECEPTOR-RELATED"/>
    <property type="match status" value="1"/>
</dbReference>
<evidence type="ECO:0000256" key="5">
    <source>
        <dbReference type="ARBA" id="ARBA00023040"/>
    </source>
</evidence>
<dbReference type="EMBL" id="DS234991">
    <property type="protein sequence ID" value="EEB09956.1"/>
    <property type="molecule type" value="Genomic_DNA"/>
</dbReference>
<keyword evidence="7 11" id="KW-0675">Receptor</keyword>
<dbReference type="Gene3D" id="1.20.1070.10">
    <property type="entry name" value="Rhodopsin 7-helix transmembrane proteins"/>
    <property type="match status" value="1"/>
</dbReference>
<organism>
    <name type="scientific">Pediculus humanus subsp. corporis</name>
    <name type="common">Body louse</name>
    <dbReference type="NCBI Taxonomy" id="121224"/>
    <lineage>
        <taxon>Eukaryota</taxon>
        <taxon>Metazoa</taxon>
        <taxon>Ecdysozoa</taxon>
        <taxon>Arthropoda</taxon>
        <taxon>Hexapoda</taxon>
        <taxon>Insecta</taxon>
        <taxon>Pterygota</taxon>
        <taxon>Neoptera</taxon>
        <taxon>Paraneoptera</taxon>
        <taxon>Psocodea</taxon>
        <taxon>Troctomorpha</taxon>
        <taxon>Phthiraptera</taxon>
        <taxon>Anoplura</taxon>
        <taxon>Pediculidae</taxon>
        <taxon>Pediculus</taxon>
    </lineage>
</organism>
<dbReference type="HOGENOM" id="CLU_2017952_0_0_1"/>
<dbReference type="SUPFAM" id="SSF81321">
    <property type="entry name" value="Family A G protein-coupled receptor-like"/>
    <property type="match status" value="1"/>
</dbReference>
<dbReference type="eggNOG" id="KOG4219">
    <property type="taxonomic scope" value="Eukaryota"/>
</dbReference>
<feature type="transmembrane region" description="Helical" evidence="9">
    <location>
        <begin position="92"/>
        <end position="117"/>
    </location>
</feature>
<dbReference type="STRING" id="121224.E0V9A0"/>